<evidence type="ECO:0000313" key="1">
    <source>
        <dbReference type="EMBL" id="KAK1842441.1"/>
    </source>
</evidence>
<organism evidence="1 2">
    <name type="scientific">Colletotrichum chrysophilum</name>
    <dbReference type="NCBI Taxonomy" id="1836956"/>
    <lineage>
        <taxon>Eukaryota</taxon>
        <taxon>Fungi</taxon>
        <taxon>Dikarya</taxon>
        <taxon>Ascomycota</taxon>
        <taxon>Pezizomycotina</taxon>
        <taxon>Sordariomycetes</taxon>
        <taxon>Hypocreomycetidae</taxon>
        <taxon>Glomerellales</taxon>
        <taxon>Glomerellaceae</taxon>
        <taxon>Colletotrichum</taxon>
        <taxon>Colletotrichum gloeosporioides species complex</taxon>
    </lineage>
</organism>
<evidence type="ECO:0000313" key="2">
    <source>
        <dbReference type="Proteomes" id="UP001243330"/>
    </source>
</evidence>
<accession>A0AAD9A6L9</accession>
<dbReference type="Proteomes" id="UP001243330">
    <property type="component" value="Unassembled WGS sequence"/>
</dbReference>
<protein>
    <submittedName>
        <fullName evidence="1">Uncharacterized protein</fullName>
    </submittedName>
</protein>
<dbReference type="EMBL" id="JAQOWY010000413">
    <property type="protein sequence ID" value="KAK1842441.1"/>
    <property type="molecule type" value="Genomic_DNA"/>
</dbReference>
<keyword evidence="2" id="KW-1185">Reference proteome</keyword>
<proteinExistence type="predicted"/>
<sequence>MEGGSHPPGTRLVMFLQSRFRTTLTVIGNCSSEPSVPCTAEPQTIHWRSRGRRSLYNGNEDQQPVRAPVGPGHLSTGSPFPSFMPPINTSAASAAAFLRLSQQAIGQVESSANRTPAASHPLGVDGDKLQSVGEMAKTTTRKFQDFHLINSVLHTELHGAVPSKTTTAPGSQSARASRAHFLVRRRYFPTACLAVALSAMRFPSPPVLRTPQDHAARASIENGCCGYALDWVNKLRKHGKEPLDVRMRMNETVKFGRGGETLVQVCDNPPVSGGIADAGANFVLPITGSSRAVAFD</sequence>
<comment type="caution">
    <text evidence="1">The sequence shown here is derived from an EMBL/GenBank/DDBJ whole genome shotgun (WGS) entry which is preliminary data.</text>
</comment>
<name>A0AAD9A6L9_9PEZI</name>
<dbReference type="AlphaFoldDB" id="A0AAD9A6L9"/>
<reference evidence="1" key="1">
    <citation type="submission" date="2023-01" db="EMBL/GenBank/DDBJ databases">
        <title>Colletotrichum chrysophilum M932 genome sequence.</title>
        <authorList>
            <person name="Baroncelli R."/>
        </authorList>
    </citation>
    <scope>NUCLEOTIDE SEQUENCE</scope>
    <source>
        <strain evidence="1">M932</strain>
    </source>
</reference>
<gene>
    <name evidence="1" type="ORF">CCHR01_14919</name>
</gene>